<keyword evidence="5" id="KW-1185">Reference proteome</keyword>
<dbReference type="GO" id="GO:0046872">
    <property type="term" value="F:metal ion binding"/>
    <property type="evidence" value="ECO:0007669"/>
    <property type="project" value="UniProtKB-KW"/>
</dbReference>
<dbReference type="EC" id="3.1.4.-" evidence="2"/>
<evidence type="ECO:0000313" key="5">
    <source>
        <dbReference type="Proteomes" id="UP000054099"/>
    </source>
</evidence>
<comment type="similarity">
    <text evidence="1 2">Belongs to the metallophosphoesterase superfamily. YfcE family.</text>
</comment>
<feature type="domain" description="Calcineurin-like phosphoesterase" evidence="3">
    <location>
        <begin position="6"/>
        <end position="156"/>
    </location>
</feature>
<gene>
    <name evidence="4" type="ORF">AS030_08570</name>
</gene>
<accession>A0A0V8JGD1</accession>
<dbReference type="InterPro" id="IPR000979">
    <property type="entry name" value="Phosphodiesterase_MJ0936/Vps29"/>
</dbReference>
<dbReference type="Gene3D" id="3.60.21.10">
    <property type="match status" value="1"/>
</dbReference>
<reference evidence="4 5" key="1">
    <citation type="journal article" date="2014" name="Antonie Van Leeuwenhoek">
        <title>Fictibacillus enclensis sp. nov., isolated from marine sediment.</title>
        <authorList>
            <person name="Dastager S.G."/>
            <person name="Mawlankar R."/>
            <person name="Srinivasan K."/>
            <person name="Tang S.K."/>
            <person name="Lee J.C."/>
            <person name="Ramana V.V."/>
            <person name="Shouche Y.S."/>
        </authorList>
    </citation>
    <scope>NUCLEOTIDE SEQUENCE [LARGE SCALE GENOMIC DNA]</scope>
    <source>
        <strain evidence="4 5">NIO-1003</strain>
    </source>
</reference>
<evidence type="ECO:0000313" key="4">
    <source>
        <dbReference type="EMBL" id="KSU86017.1"/>
    </source>
</evidence>
<dbReference type="EMBL" id="LNQN01000001">
    <property type="protein sequence ID" value="KSU86017.1"/>
    <property type="molecule type" value="Genomic_DNA"/>
</dbReference>
<comment type="caution">
    <text evidence="4">The sequence shown here is derived from an EMBL/GenBank/DDBJ whole genome shotgun (WGS) entry which is preliminary data.</text>
</comment>
<dbReference type="Pfam" id="PF12850">
    <property type="entry name" value="Metallophos_2"/>
    <property type="match status" value="1"/>
</dbReference>
<evidence type="ECO:0000259" key="3">
    <source>
        <dbReference type="Pfam" id="PF12850"/>
    </source>
</evidence>
<dbReference type="NCBIfam" id="TIGR00040">
    <property type="entry name" value="yfcE"/>
    <property type="match status" value="1"/>
</dbReference>
<sequence length="169" mass="19150">MNFSVKIVVLSDTHMPKMAKKIPERLIADLKTADLIIHAGDWQTPDLLHQLKQYAPVEGVTGNVDGPEMRNFFNETLLLNVNQFIIGVVHGHGTKQTTEKRAIAAFNEVDVDCIIFGHSHIPKNYRRNGVLMLNPGSPTDKRREKCYSHAILTIDDEMTAEHIFYDNKN</sequence>
<protein>
    <recommendedName>
        <fullName evidence="2">Phosphoesterase</fullName>
        <ecNumber evidence="2">3.1.4.-</ecNumber>
    </recommendedName>
</protein>
<keyword evidence="2" id="KW-0479">Metal-binding</keyword>
<dbReference type="GO" id="GO:0016787">
    <property type="term" value="F:hydrolase activity"/>
    <property type="evidence" value="ECO:0007669"/>
    <property type="project" value="UniProtKB-UniRule"/>
</dbReference>
<dbReference type="PANTHER" id="PTHR11124">
    <property type="entry name" value="VACUOLAR SORTING PROTEIN VPS29"/>
    <property type="match status" value="1"/>
</dbReference>
<name>A0A0V8JGD1_9BACL</name>
<dbReference type="InterPro" id="IPR024654">
    <property type="entry name" value="Calcineurin-like_PHP_lpxH"/>
</dbReference>
<dbReference type="SUPFAM" id="SSF56300">
    <property type="entry name" value="Metallo-dependent phosphatases"/>
    <property type="match status" value="1"/>
</dbReference>
<evidence type="ECO:0000256" key="2">
    <source>
        <dbReference type="RuleBase" id="RU362039"/>
    </source>
</evidence>
<evidence type="ECO:0000256" key="1">
    <source>
        <dbReference type="ARBA" id="ARBA00008950"/>
    </source>
</evidence>
<organism evidence="4 5">
    <name type="scientific">Fictibacillus enclensis</name>
    <dbReference type="NCBI Taxonomy" id="1017270"/>
    <lineage>
        <taxon>Bacteria</taxon>
        <taxon>Bacillati</taxon>
        <taxon>Bacillota</taxon>
        <taxon>Bacilli</taxon>
        <taxon>Bacillales</taxon>
        <taxon>Fictibacillaceae</taxon>
        <taxon>Fictibacillus</taxon>
    </lineage>
</organism>
<proteinExistence type="inferred from homology"/>
<comment type="cofactor">
    <cofactor evidence="2">
        <name>a divalent metal cation</name>
        <dbReference type="ChEBI" id="CHEBI:60240"/>
    </cofactor>
</comment>
<dbReference type="InterPro" id="IPR029052">
    <property type="entry name" value="Metallo-depent_PP-like"/>
</dbReference>
<dbReference type="AlphaFoldDB" id="A0A0V8JGD1"/>
<dbReference type="Proteomes" id="UP000054099">
    <property type="component" value="Unassembled WGS sequence"/>
</dbReference>